<evidence type="ECO:0000313" key="2">
    <source>
        <dbReference type="EMBL" id="MFD0803359.1"/>
    </source>
</evidence>
<evidence type="ECO:0000313" key="3">
    <source>
        <dbReference type="Proteomes" id="UP001596956"/>
    </source>
</evidence>
<gene>
    <name evidence="2" type="ORF">ACFQZU_18810</name>
</gene>
<dbReference type="EMBL" id="JBHTHR010000851">
    <property type="protein sequence ID" value="MFD0803359.1"/>
    <property type="molecule type" value="Genomic_DNA"/>
</dbReference>
<sequence length="132" mass="13906">MTRIADDGPQWAEHDGGSGHHAAEWASDDHAAAAAYWDVLDKTGRRVHSYLFTGPGPLIGCREIADQLRLDPEGTKNAPNVVAGSLNGAGAASKAAKRSFPFRWWKTPGGTVYAVKHEVAALFEEAVGPGGG</sequence>
<comment type="caution">
    <text evidence="2">The sequence shown here is derived from an EMBL/GenBank/DDBJ whole genome shotgun (WGS) entry which is preliminary data.</text>
</comment>
<dbReference type="Pfam" id="PF19980">
    <property type="entry name" value="DUF6416"/>
    <property type="match status" value="1"/>
</dbReference>
<proteinExistence type="predicted"/>
<organism evidence="2 3">
    <name type="scientific">Streptomonospora algeriensis</name>
    <dbReference type="NCBI Taxonomy" id="995084"/>
    <lineage>
        <taxon>Bacteria</taxon>
        <taxon>Bacillati</taxon>
        <taxon>Actinomycetota</taxon>
        <taxon>Actinomycetes</taxon>
        <taxon>Streptosporangiales</taxon>
        <taxon>Nocardiopsidaceae</taxon>
        <taxon>Streptomonospora</taxon>
    </lineage>
</organism>
<evidence type="ECO:0000256" key="1">
    <source>
        <dbReference type="SAM" id="MobiDB-lite"/>
    </source>
</evidence>
<dbReference type="Proteomes" id="UP001596956">
    <property type="component" value="Unassembled WGS sequence"/>
</dbReference>
<reference evidence="3" key="1">
    <citation type="journal article" date="2019" name="Int. J. Syst. Evol. Microbiol.">
        <title>The Global Catalogue of Microorganisms (GCM) 10K type strain sequencing project: providing services to taxonomists for standard genome sequencing and annotation.</title>
        <authorList>
            <consortium name="The Broad Institute Genomics Platform"/>
            <consortium name="The Broad Institute Genome Sequencing Center for Infectious Disease"/>
            <person name="Wu L."/>
            <person name="Ma J."/>
        </authorList>
    </citation>
    <scope>NUCLEOTIDE SEQUENCE [LARGE SCALE GENOMIC DNA]</scope>
    <source>
        <strain evidence="3">CCUG 63369</strain>
    </source>
</reference>
<accession>A0ABW3BKT8</accession>
<keyword evidence="3" id="KW-1185">Reference proteome</keyword>
<name>A0ABW3BKT8_9ACTN</name>
<dbReference type="InterPro" id="IPR046301">
    <property type="entry name" value="DUF6416"/>
</dbReference>
<protein>
    <submittedName>
        <fullName evidence="2">DUF6416 domain-containing protein</fullName>
    </submittedName>
</protein>
<feature type="region of interest" description="Disordered" evidence="1">
    <location>
        <begin position="1"/>
        <end position="23"/>
    </location>
</feature>